<evidence type="ECO:0000256" key="2">
    <source>
        <dbReference type="ARBA" id="ARBA00010566"/>
    </source>
</evidence>
<dbReference type="Gene3D" id="1.10.230.10">
    <property type="entry name" value="Cytochrome P450-Terp, domain 2"/>
    <property type="match status" value="1"/>
</dbReference>
<proteinExistence type="inferred from homology"/>
<evidence type="ECO:0000313" key="6">
    <source>
        <dbReference type="Proteomes" id="UP000235777"/>
    </source>
</evidence>
<dbReference type="AlphaFoldDB" id="A0A2N7X2T4"/>
<comment type="caution">
    <text evidence="5">The sequence shown here is derived from an EMBL/GenBank/DDBJ whole genome shotgun (WGS) entry which is preliminary data.</text>
</comment>
<dbReference type="EMBL" id="PNYC01000008">
    <property type="protein sequence ID" value="PMS36068.1"/>
    <property type="molecule type" value="Genomic_DNA"/>
</dbReference>
<dbReference type="EC" id="2.3.3.16" evidence="3"/>
<keyword evidence="4" id="KW-0808">Transferase</keyword>
<dbReference type="GO" id="GO:0006099">
    <property type="term" value="P:tricarboxylic acid cycle"/>
    <property type="evidence" value="ECO:0007669"/>
    <property type="project" value="UniProtKB-UniPathway"/>
</dbReference>
<dbReference type="PANTHER" id="PTHR11739">
    <property type="entry name" value="CITRATE SYNTHASE"/>
    <property type="match status" value="1"/>
</dbReference>
<accession>A0A2N7X2T4</accession>
<organism evidence="5 6">
    <name type="scientific">Trinickia symbiotica</name>
    <dbReference type="NCBI Taxonomy" id="863227"/>
    <lineage>
        <taxon>Bacteria</taxon>
        <taxon>Pseudomonadati</taxon>
        <taxon>Pseudomonadota</taxon>
        <taxon>Betaproteobacteria</taxon>
        <taxon>Burkholderiales</taxon>
        <taxon>Burkholderiaceae</taxon>
        <taxon>Trinickia</taxon>
    </lineage>
</organism>
<keyword evidence="5" id="KW-0456">Lyase</keyword>
<dbReference type="NCBIfam" id="NF004867">
    <property type="entry name" value="PRK06224.1-4"/>
    <property type="match status" value="1"/>
</dbReference>
<dbReference type="CDD" id="cd06100">
    <property type="entry name" value="CCL_ACL-C"/>
    <property type="match status" value="1"/>
</dbReference>
<evidence type="ECO:0000256" key="3">
    <source>
        <dbReference type="ARBA" id="ARBA00012972"/>
    </source>
</evidence>
<dbReference type="Proteomes" id="UP000235777">
    <property type="component" value="Unassembled WGS sequence"/>
</dbReference>
<gene>
    <name evidence="5" type="ORF">C0Z20_14535</name>
</gene>
<dbReference type="NCBIfam" id="NF004868">
    <property type="entry name" value="PRK06224.1-5"/>
    <property type="match status" value="1"/>
</dbReference>
<reference evidence="5 6" key="1">
    <citation type="submission" date="2018-01" db="EMBL/GenBank/DDBJ databases">
        <title>Whole genome analyses suggest that Burkholderia sensu lato contains two further novel genera in the rhizoxinica-symbiotica group Mycetohabitans gen. nov., and Trinickia gen. nov.: implications for the evolution of diazotrophy and nodulation in the Burkholderiaceae.</title>
        <authorList>
            <person name="Estrada-de los Santos P."/>
            <person name="Palmer M."/>
            <person name="Chavez-Ramirez B."/>
            <person name="Beukes C."/>
            <person name="Steenkamp E.T."/>
            <person name="Hirsch A.M."/>
            <person name="Manyaka P."/>
            <person name="Maluk M."/>
            <person name="Lafos M."/>
            <person name="Crook M."/>
            <person name="Gross E."/>
            <person name="Simon M.F."/>
            <person name="Bueno dos Reis Junior F."/>
            <person name="Poole P.S."/>
            <person name="Venter S.N."/>
            <person name="James E.K."/>
        </authorList>
    </citation>
    <scope>NUCLEOTIDE SEQUENCE [LARGE SCALE GENOMIC DNA]</scope>
    <source>
        <strain evidence="5 6">JPY 581</strain>
    </source>
</reference>
<evidence type="ECO:0000256" key="4">
    <source>
        <dbReference type="ARBA" id="ARBA00022679"/>
    </source>
</evidence>
<dbReference type="UniPathway" id="UPA00223">
    <property type="reaction ID" value="UER00717"/>
</dbReference>
<dbReference type="GO" id="GO:0005829">
    <property type="term" value="C:cytosol"/>
    <property type="evidence" value="ECO:0007669"/>
    <property type="project" value="TreeGrafter"/>
</dbReference>
<protein>
    <recommendedName>
        <fullName evidence="3">citrate synthase (unknown stereospecificity)</fullName>
        <ecNumber evidence="3">2.3.3.16</ecNumber>
    </recommendedName>
</protein>
<dbReference type="GO" id="GO:0036440">
    <property type="term" value="F:citrate synthase activity"/>
    <property type="evidence" value="ECO:0007669"/>
    <property type="project" value="UniProtKB-EC"/>
</dbReference>
<dbReference type="RefSeq" id="WP_018443037.1">
    <property type="nucleotide sequence ID" value="NZ_KB890198.1"/>
</dbReference>
<comment type="pathway">
    <text evidence="1">Carbohydrate metabolism; tricarboxylic acid cycle; isocitrate from oxaloacetate: step 1/2.</text>
</comment>
<dbReference type="GO" id="GO:0016829">
    <property type="term" value="F:lyase activity"/>
    <property type="evidence" value="ECO:0007669"/>
    <property type="project" value="UniProtKB-KW"/>
</dbReference>
<dbReference type="Gene3D" id="1.10.580.10">
    <property type="entry name" value="Citrate Synthase, domain 1"/>
    <property type="match status" value="1"/>
</dbReference>
<dbReference type="OrthoDB" id="3284791at2"/>
<evidence type="ECO:0000256" key="1">
    <source>
        <dbReference type="ARBA" id="ARBA00004751"/>
    </source>
</evidence>
<sequence>MKPELKTERKGPVTRLCTHTLTSLKYGEADLVEELIGKQTFTEVLLRQILGRPIRPVDVRIADMALVVLMEHGLTPSSISTRLVYMSAPENLQGAVAAGLLAVGSQFVGTMENCSRLIDRIRDSDDARAEASAIAREYVQARKAIPGFGHHLHKPVDPRAYKLLDLARAEPELAGTHIETLMLLSREIDATFGRPITINATGAVAALLGEIGVATEVMRGFAVISRAAGLVSHVVEERQSPSGRFIWETVEDAIPFVSGEPGPA</sequence>
<evidence type="ECO:0000313" key="5">
    <source>
        <dbReference type="EMBL" id="PMS36068.1"/>
    </source>
</evidence>
<dbReference type="SUPFAM" id="SSF48256">
    <property type="entry name" value="Citrate synthase"/>
    <property type="match status" value="1"/>
</dbReference>
<dbReference type="GO" id="GO:0005975">
    <property type="term" value="P:carbohydrate metabolic process"/>
    <property type="evidence" value="ECO:0007669"/>
    <property type="project" value="TreeGrafter"/>
</dbReference>
<keyword evidence="6" id="KW-1185">Reference proteome</keyword>
<dbReference type="Pfam" id="PF00285">
    <property type="entry name" value="Citrate_synt"/>
    <property type="match status" value="1"/>
</dbReference>
<comment type="similarity">
    <text evidence="2">Belongs to the citrate synthase family.</text>
</comment>
<dbReference type="PANTHER" id="PTHR11739:SF4">
    <property type="entry name" value="CITRATE SYNTHASE, PEROXISOMAL"/>
    <property type="match status" value="1"/>
</dbReference>
<dbReference type="InterPro" id="IPR036969">
    <property type="entry name" value="Citrate_synthase_sf"/>
</dbReference>
<dbReference type="InterPro" id="IPR002020">
    <property type="entry name" value="Citrate_synthase"/>
</dbReference>
<name>A0A2N7X2T4_9BURK</name>
<dbReference type="InterPro" id="IPR016143">
    <property type="entry name" value="Citrate_synth-like_sm_a-sub"/>
</dbReference>
<dbReference type="STRING" id="863227.GCA_000373005_04430"/>
<dbReference type="InterPro" id="IPR016142">
    <property type="entry name" value="Citrate_synth-like_lrg_a-sub"/>
</dbReference>